<name>A0A0A9F8X7_ARUDO</name>
<dbReference type="EMBL" id="GBRH01193183">
    <property type="protein sequence ID" value="JAE04713.1"/>
    <property type="molecule type" value="Transcribed_RNA"/>
</dbReference>
<evidence type="ECO:0000256" key="1">
    <source>
        <dbReference type="SAM" id="MobiDB-lite"/>
    </source>
</evidence>
<reference evidence="2" key="1">
    <citation type="submission" date="2014-09" db="EMBL/GenBank/DDBJ databases">
        <authorList>
            <person name="Magalhaes I.L.F."/>
            <person name="Oliveira U."/>
            <person name="Santos F.R."/>
            <person name="Vidigal T.H.D.A."/>
            <person name="Brescovit A.D."/>
            <person name="Santos A.J."/>
        </authorList>
    </citation>
    <scope>NUCLEOTIDE SEQUENCE</scope>
    <source>
        <tissue evidence="2">Shoot tissue taken approximately 20 cm above the soil surface</tissue>
    </source>
</reference>
<protein>
    <submittedName>
        <fullName evidence="2">Uncharacterized protein</fullName>
    </submittedName>
</protein>
<feature type="compositionally biased region" description="Polar residues" evidence="1">
    <location>
        <begin position="1"/>
        <end position="10"/>
    </location>
</feature>
<feature type="region of interest" description="Disordered" evidence="1">
    <location>
        <begin position="1"/>
        <end position="26"/>
    </location>
</feature>
<reference evidence="2" key="2">
    <citation type="journal article" date="2015" name="Data Brief">
        <title>Shoot transcriptome of the giant reed, Arundo donax.</title>
        <authorList>
            <person name="Barrero R.A."/>
            <person name="Guerrero F.D."/>
            <person name="Moolhuijzen P."/>
            <person name="Goolsby J.A."/>
            <person name="Tidwell J."/>
            <person name="Bellgard S.E."/>
            <person name="Bellgard M.I."/>
        </authorList>
    </citation>
    <scope>NUCLEOTIDE SEQUENCE</scope>
    <source>
        <tissue evidence="2">Shoot tissue taken approximately 20 cm above the soil surface</tissue>
    </source>
</reference>
<organism evidence="2">
    <name type="scientific">Arundo donax</name>
    <name type="common">Giant reed</name>
    <name type="synonym">Donax arundinaceus</name>
    <dbReference type="NCBI Taxonomy" id="35708"/>
    <lineage>
        <taxon>Eukaryota</taxon>
        <taxon>Viridiplantae</taxon>
        <taxon>Streptophyta</taxon>
        <taxon>Embryophyta</taxon>
        <taxon>Tracheophyta</taxon>
        <taxon>Spermatophyta</taxon>
        <taxon>Magnoliopsida</taxon>
        <taxon>Liliopsida</taxon>
        <taxon>Poales</taxon>
        <taxon>Poaceae</taxon>
        <taxon>PACMAD clade</taxon>
        <taxon>Arundinoideae</taxon>
        <taxon>Arundineae</taxon>
        <taxon>Arundo</taxon>
    </lineage>
</organism>
<proteinExistence type="predicted"/>
<accession>A0A0A9F8X7</accession>
<sequence length="102" mass="11386">MTYGSNNLPSFSHRHSNPSKAPSRDFADILSSKPCRNVAAIPYFFKEEIPNPLTTPARPKAAPRRSPYFSHFIIRSKSLDIRACASSFLETISGDKQSETAR</sequence>
<evidence type="ECO:0000313" key="2">
    <source>
        <dbReference type="EMBL" id="JAE04713.1"/>
    </source>
</evidence>
<dbReference type="AlphaFoldDB" id="A0A0A9F8X7"/>